<dbReference type="OrthoDB" id="9998225at2"/>
<dbReference type="AlphaFoldDB" id="A0A1I5V3N1"/>
<reference evidence="1 2" key="1">
    <citation type="submission" date="2016-10" db="EMBL/GenBank/DDBJ databases">
        <authorList>
            <person name="de Groot N.N."/>
        </authorList>
    </citation>
    <scope>NUCLEOTIDE SEQUENCE [LARGE SCALE GENOMIC DNA]</scope>
    <source>
        <strain evidence="2">E92,LMG 26720,CCM 7988</strain>
    </source>
</reference>
<evidence type="ECO:0000313" key="2">
    <source>
        <dbReference type="Proteomes" id="UP000199306"/>
    </source>
</evidence>
<gene>
    <name evidence="1" type="ORF">SAMN04515674_108184</name>
</gene>
<organism evidence="1 2">
    <name type="scientific">Pseudarcicella hirudinis</name>
    <dbReference type="NCBI Taxonomy" id="1079859"/>
    <lineage>
        <taxon>Bacteria</taxon>
        <taxon>Pseudomonadati</taxon>
        <taxon>Bacteroidota</taxon>
        <taxon>Cytophagia</taxon>
        <taxon>Cytophagales</taxon>
        <taxon>Flectobacillaceae</taxon>
        <taxon>Pseudarcicella</taxon>
    </lineage>
</organism>
<proteinExistence type="predicted"/>
<sequence>MAEIWFGRDLHPNFLKNYPTKYKMKNLIIIFILSFLMFTIGCEHQDGKLTLVNNSVDTIYYEVADSIIFYPIVEEKGEINYLFSNIIKPKEERNLLITDTWEYFINERCKDSTLTVFFFTNNLIRTVGKDSIMKYRLYSKRERLKVKDLEKSNWKVFYSEQ</sequence>
<keyword evidence="2" id="KW-1185">Reference proteome</keyword>
<dbReference type="RefSeq" id="WP_143095240.1">
    <property type="nucleotide sequence ID" value="NZ_FOXH01000008.1"/>
</dbReference>
<evidence type="ECO:0000313" key="1">
    <source>
        <dbReference type="EMBL" id="SFQ02113.1"/>
    </source>
</evidence>
<dbReference type="STRING" id="1079859.SAMN04515674_108184"/>
<dbReference type="EMBL" id="FOXH01000008">
    <property type="protein sequence ID" value="SFQ02113.1"/>
    <property type="molecule type" value="Genomic_DNA"/>
</dbReference>
<name>A0A1I5V3N1_9BACT</name>
<accession>A0A1I5V3N1</accession>
<protein>
    <submittedName>
        <fullName evidence="1">Uncharacterized protein</fullName>
    </submittedName>
</protein>
<dbReference type="Proteomes" id="UP000199306">
    <property type="component" value="Unassembled WGS sequence"/>
</dbReference>